<keyword evidence="4" id="KW-1185">Reference proteome</keyword>
<dbReference type="Pfam" id="PF12733">
    <property type="entry name" value="Cadherin-like"/>
    <property type="match status" value="1"/>
</dbReference>
<dbReference type="InterPro" id="IPR041286">
    <property type="entry name" value="MBG_2"/>
</dbReference>
<sequence>MKKHLLVFFIGLLSIITSLRASAQTFDWSCFPTSGTILADNNGIANLNLTTANCSVANGWVLQCQGTGEQRILSSALGGNPFIRLQKVGTAATFSFARLLTASGALFTLKSVSVTPTSVGAAAGGAQVITVHAFKGGREQGSTSTASLGSVALVNIPESQLGAFINIDEIRFTCDQAASFGVGIDDVVIVAAPSAPTVTTDNSAAITASSATLTGTVTADGGATVTEKGIVYGTSPNPNIVTGTKLTNGSGTGAISANAAGLASGTRYYFRAYATNTRGTAYGADLFFNTLANTAPVAVADNYNFNTGTTLTVAAPGVLGNDTDADGDPLTAILVSGPANGTLALNPNGSFTYTPTGTTNDQFTYKVNDGKVDGNTVTVTLTHVNTAPVVTASTGATVFSGADAVVDPGITVSDDGGTLASGVISITGGLHSAEDQLVFTPNGTTGDITGSYNRLVGVLSLQSSSGVATIAQWQAALRAVVYRNQQVPPTANVRTITFSVNDGTLDSNPASKTVSIALSAISTSGTLSALNSTYGTASASGTFNVSGINLTAGILVTAPTGFEVSMDNTTFAPTVTIGSAGTIPSTPVYIRLAASTNAGSYSGNVVLSNTGASSVNLPTVASTVSPKKLTITAKNITKTYGQTLTGGGTTTEFTTAGLVGTETVDNVTLAYGTGAAANAAVNTYTGTVIASAANGGTFNPANYTINYVAGNIVVNKAALTIMANNKGKAFGSAITGGAGSVDFSSTGLANAETIGSVTITYGAGAAANAPVGPYAGSIVPSAATGGTFNTANYNITYAAGTLTVGQAILTITANSTIKIYGAPVPTLTVSYSGFVGTDNASSLTTLPTVSTTAVTNSPVNTYPITVSGAVSSNYTIVYQPGTITVTPAPLTVTANNATKTYGAAVPLLRVNYSGFVGTDNAFSLIRGAALTTPAVTNSPVGTYTITPSGAVSSNYTFIYQPGTLTVTPAALTITASDATKTYGSVNPALSVTYTGFVGTDNAASLTVAPTVNTTAVNNSPVDTYPVTASGAVSANYAIAYTNGTLSVTRAALTITANNKGKAFGTPITGGPGSVDFTSTGLVGAETIGSVTITYGAGAAANAVAGSYPGSIVPSSATGGTFNAANYNITYTAGTLTVGQAILTITANSTIKTYGAPVPTLTVTYSGFVGTDGPSSLTTLPTVSTPAIINSPVGTYAITPSGAVSSDYTIVYQPGTLSVTPAALKITADNKNKIYGQNLTGGAGSTAFTSTGLVGAETIGSVTINYGTGAAAGDAVNTYTGAIVTSAATGGTFNAANYNISYAAGNITVGKAPITVTANVGNKIYGNVDPTLTYAVTTGALVGTDAFTGTLTRTPGENAGTYAILRGTLALNNNYTLTYAGANFIINKAAITVTADAQTKPYGSVDPALTFKITSGTLKFADTFTGALSRAPGENAGTYAIQQGTLAISSNYALTYAGANLTIGKADITVTADAQSKAFGAADPALTFKVTSGTLKFADTFIGALTRAPGENAGTYAIQQGTLALSSNYNLTYVGANLTIGKTAITVTADVQTKTYGDVDPVLTYKISGGVLAPGDKFTGSLTRVTGENAGTYAIQQGSLTLGSNYTLTYVGANLTIGKAAITITADAKTKAYGDTDPALTYKITSGTLKFADTFTGALIRAPGENAGTYAIQQGTLALSSNYTLTYVGANLTIGKAAITVTADAQTKAYGDDDPALTYKITNGALVGKDNLTGALTRVTGENVGAYAIQQGTLALSNNYTLTYVGANLTIGKETITVTADAQTKVYGNTDPALSYKITNGALVGTDKFTGVLTRTTGENVGTYPIQQGTLVLSNNYTLTYVGANLTIGKAAITVTADDQTKIYGTADPALTYKITNGALIGTDKFTGALSRIAGENAGSYLIQQGSLVLNTNYTLTYVGANLTINKAALTITADAQTKTYGDADPELTYKITHGALIGTDKFTGALTRVTGENVGVYVIQQGTLALNTNYTLTYAGANLTITQKALTITANNATKIYGSANPAFNVSYSGFAGSDNTSSLTTQPTVSTVAVANSPVGNYPITANGAVSANYSIVYKAGTLTVTSAALIITANNATKSYGQTLTNQTASTAFTSTGLIGTETIGSVSITYGTGASAGAGVGTYNSSVVASTATGGTFTPTNYHITYLPGNIVVNQLTLTITANNVSKIYGSANPALSVTYSGFVNGDNSNTLTSKPIITTAATQTSGAGSYPVTVSGAAIANYKIVYVPGTLTVSKATLTIIAEDKSRLYGVANPVFTAVYNGFVNDDGQTALTKLPVLASVANPTSLPGSYPITVSGAASANYSFNYVPGKLTVIALSNAKLINLVSTSGTLTPSFNSDNFNYRSEVDNEIAGLRLTLTFDPTATASINGSSASNDRQSFNIPLNIGNNTISIVVTAQDHVTTNTYTLVIYRGEDQKNIVASNILTPNGDGKNDTWVIADIQLYPNNTVTVFDKGGRTVYNKHGYTNDWNGSFGGAPLTEGTYYYVIDLGPQQRKFKGFITIIHDR</sequence>
<reference evidence="3 4" key="1">
    <citation type="submission" date="2020-08" db="EMBL/GenBank/DDBJ databases">
        <title>Genomic Encyclopedia of Type Strains, Phase IV (KMG-V): Genome sequencing to study the core and pangenomes of soil and plant-associated prokaryotes.</title>
        <authorList>
            <person name="Whitman W."/>
        </authorList>
    </citation>
    <scope>NUCLEOTIDE SEQUENCE [LARGE SCALE GENOMIC DNA]</scope>
    <source>
        <strain evidence="3 4">ANJLi2</strain>
    </source>
</reference>
<comment type="caution">
    <text evidence="3">The sequence shown here is derived from an EMBL/GenBank/DDBJ whole genome shotgun (WGS) entry which is preliminary data.</text>
</comment>
<evidence type="ECO:0000256" key="1">
    <source>
        <dbReference type="SAM" id="SignalP"/>
    </source>
</evidence>
<dbReference type="Gene3D" id="3.30.160.710">
    <property type="match status" value="12"/>
</dbReference>
<organism evidence="3 4">
    <name type="scientific">Mucilaginibacter lappiensis</name>
    <dbReference type="NCBI Taxonomy" id="354630"/>
    <lineage>
        <taxon>Bacteria</taxon>
        <taxon>Pseudomonadati</taxon>
        <taxon>Bacteroidota</taxon>
        <taxon>Sphingobacteriia</taxon>
        <taxon>Sphingobacteriales</taxon>
        <taxon>Sphingobacteriaceae</taxon>
        <taxon>Mucilaginibacter</taxon>
    </lineage>
</organism>
<keyword evidence="1" id="KW-0732">Signal</keyword>
<dbReference type="InterPro" id="IPR003961">
    <property type="entry name" value="FN3_dom"/>
</dbReference>
<dbReference type="EMBL" id="JACHCB010000001">
    <property type="protein sequence ID" value="MBB6107617.1"/>
    <property type="molecule type" value="Genomic_DNA"/>
</dbReference>
<dbReference type="InterPro" id="IPR025883">
    <property type="entry name" value="Cadherin-like_domain"/>
</dbReference>
<dbReference type="Pfam" id="PF17963">
    <property type="entry name" value="Big_9"/>
    <property type="match status" value="1"/>
</dbReference>
<proteinExistence type="predicted"/>
<dbReference type="Pfam" id="PF18676">
    <property type="entry name" value="MBG_2"/>
    <property type="match status" value="20"/>
</dbReference>
<protein>
    <submittedName>
        <fullName evidence="3">Gliding motility-associated-like protein</fullName>
    </submittedName>
</protein>
<evidence type="ECO:0000259" key="2">
    <source>
        <dbReference type="PROSITE" id="PS50853"/>
    </source>
</evidence>
<dbReference type="InterPro" id="IPR026341">
    <property type="entry name" value="T9SS_type_B"/>
</dbReference>
<feature type="signal peptide" evidence="1">
    <location>
        <begin position="1"/>
        <end position="23"/>
    </location>
</feature>
<dbReference type="Proteomes" id="UP000541583">
    <property type="component" value="Unassembled WGS sequence"/>
</dbReference>
<accession>A0ABR6PCZ6</accession>
<gene>
    <name evidence="3" type="ORF">HDF23_000347</name>
</gene>
<feature type="domain" description="Fibronectin type-III" evidence="2">
    <location>
        <begin position="192"/>
        <end position="297"/>
    </location>
</feature>
<name>A0ABR6PCZ6_9SPHI</name>
<dbReference type="Pfam" id="PF13585">
    <property type="entry name" value="CHU_C"/>
    <property type="match status" value="1"/>
</dbReference>
<dbReference type="PROSITE" id="PS50853">
    <property type="entry name" value="FN3"/>
    <property type="match status" value="1"/>
</dbReference>
<evidence type="ECO:0000313" key="3">
    <source>
        <dbReference type="EMBL" id="MBB6107617.1"/>
    </source>
</evidence>
<dbReference type="RefSeq" id="WP_076369969.1">
    <property type="nucleotide sequence ID" value="NZ_FTMG01000001.1"/>
</dbReference>
<feature type="chain" id="PRO_5045556056" evidence="1">
    <location>
        <begin position="24"/>
        <end position="2526"/>
    </location>
</feature>
<evidence type="ECO:0000313" key="4">
    <source>
        <dbReference type="Proteomes" id="UP000541583"/>
    </source>
</evidence>
<dbReference type="NCBIfam" id="TIGR04131">
    <property type="entry name" value="Bac_Flav_CTERM"/>
    <property type="match status" value="1"/>
</dbReference>